<gene>
    <name evidence="1" type="ORF">PMAYCL1PPCAC_14214</name>
</gene>
<dbReference type="Proteomes" id="UP001328107">
    <property type="component" value="Unassembled WGS sequence"/>
</dbReference>
<evidence type="ECO:0000313" key="1">
    <source>
        <dbReference type="EMBL" id="GMR44019.1"/>
    </source>
</evidence>
<dbReference type="AlphaFoldDB" id="A0AAN4ZQ72"/>
<sequence length="65" mass="7357">MGGSSQNQTLYLSRVGRMSPSLRLWTRIVLEGAQIFSPFSECRKIFNQQLQLVTGKHTKTSQDIS</sequence>
<name>A0AAN4ZQ72_9BILA</name>
<keyword evidence="2" id="KW-1185">Reference proteome</keyword>
<evidence type="ECO:0000313" key="2">
    <source>
        <dbReference type="Proteomes" id="UP001328107"/>
    </source>
</evidence>
<proteinExistence type="predicted"/>
<accession>A0AAN4ZQ72</accession>
<organism evidence="1 2">
    <name type="scientific">Pristionchus mayeri</name>
    <dbReference type="NCBI Taxonomy" id="1317129"/>
    <lineage>
        <taxon>Eukaryota</taxon>
        <taxon>Metazoa</taxon>
        <taxon>Ecdysozoa</taxon>
        <taxon>Nematoda</taxon>
        <taxon>Chromadorea</taxon>
        <taxon>Rhabditida</taxon>
        <taxon>Rhabditina</taxon>
        <taxon>Diplogasteromorpha</taxon>
        <taxon>Diplogasteroidea</taxon>
        <taxon>Neodiplogasteridae</taxon>
        <taxon>Pristionchus</taxon>
    </lineage>
</organism>
<protein>
    <submittedName>
        <fullName evidence="1">Uncharacterized protein</fullName>
    </submittedName>
</protein>
<dbReference type="EMBL" id="BTRK01000003">
    <property type="protein sequence ID" value="GMR44019.1"/>
    <property type="molecule type" value="Genomic_DNA"/>
</dbReference>
<comment type="caution">
    <text evidence="1">The sequence shown here is derived from an EMBL/GenBank/DDBJ whole genome shotgun (WGS) entry which is preliminary data.</text>
</comment>
<reference evidence="2" key="1">
    <citation type="submission" date="2022-10" db="EMBL/GenBank/DDBJ databases">
        <title>Genome assembly of Pristionchus species.</title>
        <authorList>
            <person name="Yoshida K."/>
            <person name="Sommer R.J."/>
        </authorList>
    </citation>
    <scope>NUCLEOTIDE SEQUENCE [LARGE SCALE GENOMIC DNA]</scope>
    <source>
        <strain evidence="2">RS5460</strain>
    </source>
</reference>